<dbReference type="OrthoDB" id="6370583at2759"/>
<evidence type="ECO:0000313" key="2">
    <source>
        <dbReference type="Proteomes" id="UP000324222"/>
    </source>
</evidence>
<protein>
    <submittedName>
        <fullName evidence="1">Uncharacterized protein</fullName>
    </submittedName>
</protein>
<name>A0A5B7GZ34_PORTR</name>
<sequence length="188" mass="21973">MATHSCQNVIIVGNLNQHVVRRTFTELTVVYGLTNHVNFVTHVCGAALDPVLTDLPAHSVQCCQLEREDFVSTNWDATFTEDVNHNVATLTSLILLTQAKHFPHRLYRADPRYQPWFSYRCRQAADKKYKTWILLKCQLTTFHKAQHRVACKALLIMATRARRWETSLRRKLASNEMHPKQWWFLVKQ</sequence>
<dbReference type="Proteomes" id="UP000324222">
    <property type="component" value="Unassembled WGS sequence"/>
</dbReference>
<proteinExistence type="predicted"/>
<reference evidence="1 2" key="1">
    <citation type="submission" date="2019-05" db="EMBL/GenBank/DDBJ databases">
        <title>Another draft genome of Portunus trituberculatus and its Hox gene families provides insights of decapod evolution.</title>
        <authorList>
            <person name="Jeong J.-H."/>
            <person name="Song I."/>
            <person name="Kim S."/>
            <person name="Choi T."/>
            <person name="Kim D."/>
            <person name="Ryu S."/>
            <person name="Kim W."/>
        </authorList>
    </citation>
    <scope>NUCLEOTIDE SEQUENCE [LARGE SCALE GENOMIC DNA]</scope>
    <source>
        <tissue evidence="1">Muscle</tissue>
    </source>
</reference>
<evidence type="ECO:0000313" key="1">
    <source>
        <dbReference type="EMBL" id="MPC62993.1"/>
    </source>
</evidence>
<comment type="caution">
    <text evidence="1">The sequence shown here is derived from an EMBL/GenBank/DDBJ whole genome shotgun (WGS) entry which is preliminary data.</text>
</comment>
<accession>A0A5B7GZ34</accession>
<organism evidence="1 2">
    <name type="scientific">Portunus trituberculatus</name>
    <name type="common">Swimming crab</name>
    <name type="synonym">Neptunus trituberculatus</name>
    <dbReference type="NCBI Taxonomy" id="210409"/>
    <lineage>
        <taxon>Eukaryota</taxon>
        <taxon>Metazoa</taxon>
        <taxon>Ecdysozoa</taxon>
        <taxon>Arthropoda</taxon>
        <taxon>Crustacea</taxon>
        <taxon>Multicrustacea</taxon>
        <taxon>Malacostraca</taxon>
        <taxon>Eumalacostraca</taxon>
        <taxon>Eucarida</taxon>
        <taxon>Decapoda</taxon>
        <taxon>Pleocyemata</taxon>
        <taxon>Brachyura</taxon>
        <taxon>Eubrachyura</taxon>
        <taxon>Portunoidea</taxon>
        <taxon>Portunidae</taxon>
        <taxon>Portuninae</taxon>
        <taxon>Portunus</taxon>
    </lineage>
</organism>
<dbReference type="EMBL" id="VSRR010020303">
    <property type="protein sequence ID" value="MPC62993.1"/>
    <property type="molecule type" value="Genomic_DNA"/>
</dbReference>
<keyword evidence="2" id="KW-1185">Reference proteome</keyword>
<gene>
    <name evidence="1" type="ORF">E2C01_057085</name>
</gene>
<dbReference type="AlphaFoldDB" id="A0A5B7GZ34"/>